<dbReference type="SUPFAM" id="SSF63825">
    <property type="entry name" value="YWTD domain"/>
    <property type="match status" value="2"/>
</dbReference>
<evidence type="ECO:0000313" key="5">
    <source>
        <dbReference type="Proteomes" id="UP000215335"/>
    </source>
</evidence>
<evidence type="ECO:0000256" key="3">
    <source>
        <dbReference type="SAM" id="Phobius"/>
    </source>
</evidence>
<gene>
    <name evidence="4" type="ORF">TSAR_015175</name>
</gene>
<dbReference type="Gene3D" id="2.120.10.30">
    <property type="entry name" value="TolB, C-terminal domain"/>
    <property type="match status" value="2"/>
</dbReference>
<dbReference type="InterPro" id="IPR050778">
    <property type="entry name" value="Cueball_EGF_LRP_Nidogen"/>
</dbReference>
<accession>A0A232FEW3</accession>
<dbReference type="EMBL" id="NNAY01000342">
    <property type="protein sequence ID" value="OXU29060.1"/>
    <property type="molecule type" value="Genomic_DNA"/>
</dbReference>
<dbReference type="GO" id="GO:0017147">
    <property type="term" value="F:Wnt-protein binding"/>
    <property type="evidence" value="ECO:0007669"/>
    <property type="project" value="TreeGrafter"/>
</dbReference>
<dbReference type="InterPro" id="IPR011042">
    <property type="entry name" value="6-blade_b-propeller_TolB-like"/>
</dbReference>
<dbReference type="Pfam" id="PF14670">
    <property type="entry name" value="FXa_inhibition"/>
    <property type="match status" value="1"/>
</dbReference>
<dbReference type="SMART" id="SM00135">
    <property type="entry name" value="LY"/>
    <property type="match status" value="4"/>
</dbReference>
<organism evidence="4 5">
    <name type="scientific">Trichomalopsis sarcophagae</name>
    <dbReference type="NCBI Taxonomy" id="543379"/>
    <lineage>
        <taxon>Eukaryota</taxon>
        <taxon>Metazoa</taxon>
        <taxon>Ecdysozoa</taxon>
        <taxon>Arthropoda</taxon>
        <taxon>Hexapoda</taxon>
        <taxon>Insecta</taxon>
        <taxon>Pterygota</taxon>
        <taxon>Neoptera</taxon>
        <taxon>Endopterygota</taxon>
        <taxon>Hymenoptera</taxon>
        <taxon>Apocrita</taxon>
        <taxon>Proctotrupomorpha</taxon>
        <taxon>Chalcidoidea</taxon>
        <taxon>Pteromalidae</taxon>
        <taxon>Pteromalinae</taxon>
        <taxon>Trichomalopsis</taxon>
    </lineage>
</organism>
<dbReference type="Proteomes" id="UP000215335">
    <property type="component" value="Unassembled WGS sequence"/>
</dbReference>
<keyword evidence="3" id="KW-1133">Transmembrane helix</keyword>
<dbReference type="GO" id="GO:0042813">
    <property type="term" value="F:Wnt receptor activity"/>
    <property type="evidence" value="ECO:0007669"/>
    <property type="project" value="TreeGrafter"/>
</dbReference>
<evidence type="ECO:0000313" key="4">
    <source>
        <dbReference type="EMBL" id="OXU29060.1"/>
    </source>
</evidence>
<dbReference type="PANTHER" id="PTHR46513">
    <property type="entry name" value="VITELLOGENIN RECEPTOR-LIKE PROTEIN-RELATED-RELATED"/>
    <property type="match status" value="1"/>
</dbReference>
<dbReference type="AlphaFoldDB" id="A0A232FEW3"/>
<dbReference type="GO" id="GO:0005886">
    <property type="term" value="C:plasma membrane"/>
    <property type="evidence" value="ECO:0007669"/>
    <property type="project" value="TreeGrafter"/>
</dbReference>
<proteinExistence type="predicted"/>
<evidence type="ECO:0000256" key="2">
    <source>
        <dbReference type="ARBA" id="ARBA00022737"/>
    </source>
</evidence>
<evidence type="ECO:0000256" key="1">
    <source>
        <dbReference type="ARBA" id="ARBA00022536"/>
    </source>
</evidence>
<keyword evidence="2" id="KW-0677">Repeat</keyword>
<dbReference type="STRING" id="543379.A0A232FEW3"/>
<name>A0A232FEW3_9HYME</name>
<dbReference type="GO" id="GO:0060070">
    <property type="term" value="P:canonical Wnt signaling pathway"/>
    <property type="evidence" value="ECO:0007669"/>
    <property type="project" value="TreeGrafter"/>
</dbReference>
<reference evidence="4 5" key="1">
    <citation type="journal article" date="2017" name="Curr. Biol.">
        <title>The Evolution of Venom by Co-option of Single-Copy Genes.</title>
        <authorList>
            <person name="Martinson E.O."/>
            <person name="Mrinalini"/>
            <person name="Kelkar Y.D."/>
            <person name="Chang C.H."/>
            <person name="Werren J.H."/>
        </authorList>
    </citation>
    <scope>NUCLEOTIDE SEQUENCE [LARGE SCALE GENOMIC DNA]</scope>
    <source>
        <strain evidence="4 5">Alberta</strain>
        <tissue evidence="4">Whole body</tissue>
    </source>
</reference>
<dbReference type="SUPFAM" id="SSF57196">
    <property type="entry name" value="EGF/Laminin"/>
    <property type="match status" value="1"/>
</dbReference>
<keyword evidence="1" id="KW-0245">EGF-like domain</keyword>
<protein>
    <recommendedName>
        <fullName evidence="6">EGF-like domain-containing protein</fullName>
    </recommendedName>
</protein>
<keyword evidence="3" id="KW-0812">Transmembrane</keyword>
<evidence type="ECO:0008006" key="6">
    <source>
        <dbReference type="Google" id="ProtNLM"/>
    </source>
</evidence>
<comment type="caution">
    <text evidence="4">The sequence shown here is derived from an EMBL/GenBank/DDBJ whole genome shotgun (WGS) entry which is preliminary data.</text>
</comment>
<dbReference type="OrthoDB" id="7684786at2759"/>
<dbReference type="InterPro" id="IPR000033">
    <property type="entry name" value="LDLR_classB_rpt"/>
</dbReference>
<feature type="transmembrane region" description="Helical" evidence="3">
    <location>
        <begin position="28"/>
        <end position="50"/>
    </location>
</feature>
<keyword evidence="5" id="KW-1185">Reference proteome</keyword>
<sequence>MSRFSDEVREITADSMWQHFKLLFSNTIYVIAGVIGLLLLVTVVAVVVILTGGGSSGDVAIDYSKALLVSDERDLWALDLDSQKKTKLVKSLRGIAAFDLYNKDTIYWREVGSSWVNSLSTKFHNLTQAREWDPNSIAVDFVTHKVYVLDGYAGKVNVYDPKSTKFGIAVSDLKNPVDIDLDHARGLMFIVQKSDSILKGNMDGTYLQKIVVSLGVTALCVDTQTPKLYWSDLMTIESSDYDGNNRLTVATVSSTTISLGVSGNRLFWTRPPINSNVRTLWSCTTSNGVCSESDFKQISFDDPKAIKVYTGEVPSIKNPCEDSNGGCEQLCLLTANGGHTCACYVGYQLKDESYNCEPVKEYIMYARGEFFRGRIFNDKKQSFSDAILPIRFHTAVLNNKRTIDFDYNFYTRTIAFSDDHSINTVNLTHEEPQGIYNRDNCIRDVSFDWVTNDVHYVKDNCDTAENTTLVILRPKENTYFWKTLQTFHYSAGHPTSLVVHPNNGCQYFTMLYKSEGRIYKKCGLKLTPFLSDETVFVNETGLAIDHEEDRLYWFNPTATELLSATLEGSDVKSIDISTVRHPKSVSIYERYAYVANLTSIWRFDKSTGSGLRRLSPMLEDDSNKLIAGVKIFGQLVQKVKRDNPCAVENGNCEQFCVRTPRIIIGESRTMNVTGEVQKICECEDYKSIQDDGRSCTDRYG</sequence>
<keyword evidence="3" id="KW-0472">Membrane</keyword>
<dbReference type="PANTHER" id="PTHR46513:SF13">
    <property type="entry name" value="EGF-LIKE DOMAIN-CONTAINING PROTEIN"/>
    <property type="match status" value="1"/>
</dbReference>